<evidence type="ECO:0000313" key="1">
    <source>
        <dbReference type="EMBL" id="MBD2543462.1"/>
    </source>
</evidence>
<proteinExistence type="predicted"/>
<gene>
    <name evidence="1" type="ORF">H6G72_06265</name>
</gene>
<sequence length="82" mass="8966">MQKKQLLAVKTALSVLQKLGISLPEQPTTADFTQEPKAVNQNLQGCPIENLVNLPLISDRNMAAKMRILASIFSAFTPVNCL</sequence>
<keyword evidence="2" id="KW-1185">Reference proteome</keyword>
<protein>
    <submittedName>
        <fullName evidence="1">Uncharacterized protein</fullName>
    </submittedName>
</protein>
<comment type="caution">
    <text evidence="1">The sequence shown here is derived from an EMBL/GenBank/DDBJ whole genome shotgun (WGS) entry which is preliminary data.</text>
</comment>
<organism evidence="1 2">
    <name type="scientific">Planktothricoides raciborskii FACHB-1370</name>
    <dbReference type="NCBI Taxonomy" id="2949576"/>
    <lineage>
        <taxon>Bacteria</taxon>
        <taxon>Bacillati</taxon>
        <taxon>Cyanobacteriota</taxon>
        <taxon>Cyanophyceae</taxon>
        <taxon>Oscillatoriophycideae</taxon>
        <taxon>Oscillatoriales</taxon>
        <taxon>Oscillatoriaceae</taxon>
        <taxon>Planktothricoides</taxon>
    </lineage>
</organism>
<dbReference type="EMBL" id="JACJSK010000006">
    <property type="protein sequence ID" value="MBD2543462.1"/>
    <property type="molecule type" value="Genomic_DNA"/>
</dbReference>
<name>A0ABR8EAW7_9CYAN</name>
<dbReference type="Proteomes" id="UP000641954">
    <property type="component" value="Unassembled WGS sequence"/>
</dbReference>
<evidence type="ECO:0000313" key="2">
    <source>
        <dbReference type="Proteomes" id="UP000641954"/>
    </source>
</evidence>
<accession>A0ABR8EAW7</accession>
<reference evidence="1 2" key="1">
    <citation type="journal article" date="2020" name="ISME J.">
        <title>Comparative genomics reveals insights into cyanobacterial evolution and habitat adaptation.</title>
        <authorList>
            <person name="Chen M.Y."/>
            <person name="Teng W.K."/>
            <person name="Zhao L."/>
            <person name="Hu C.X."/>
            <person name="Zhou Y.K."/>
            <person name="Han B.P."/>
            <person name="Song L.R."/>
            <person name="Shu W.S."/>
        </authorList>
    </citation>
    <scope>NUCLEOTIDE SEQUENCE [LARGE SCALE GENOMIC DNA]</scope>
    <source>
        <strain evidence="1 2">FACHB-1370</strain>
    </source>
</reference>